<feature type="region of interest" description="Disordered" evidence="1">
    <location>
        <begin position="503"/>
        <end position="525"/>
    </location>
</feature>
<sequence length="525" mass="58582">MNLIDNVISYFNPRAGLERTLARKKQTVLNEGYGNHGASGKKNSMIGWLTNSGSALEDIERNIPTLRERSRDLYMGAPLATGALKTLRTNVIGSGLKLNAQIDAELLGMSREQADQWETKVEREFSLWADSIHCDSQRMSNFYQLQQLAFLSWMMSGDTFCLLPLIPRKNMPYDLRIQLIEADRVSDPNQFVSLIDTKVVNGVEINSTGEVVAYHIADRHPNSIAGAVNKWTRIEKFGKKTGRANVLHLIELERPEQRRGVPVLAPVIETMKQLARYSDAELMAAVINAFYSVFITTDGDSETDDFGSIAPEDELAGSDETQIELGTGTVNFLAEGEKVQEASPGRPNANFDGFVTAMCRQIGAALEIPYEVLMKNFTSSYSASRGALLEAWKMFKMRRQWMADSFCQPIYEEFLAEAVAKGRIDAPGFFTDPLIRKAYAQAEWNGPSQGQLDPLKEVNAAEKRVNNGFTTRTQETVALGGGDWFRNHELRVAEERLRREGNLVTDASGQLVTTEDERGGEEDEN</sequence>
<accession>A0ABT6QZR3</accession>
<dbReference type="InterPro" id="IPR006429">
    <property type="entry name" value="Phage_lambda_portal"/>
</dbReference>
<name>A0ABT6QZR3_9BACL</name>
<dbReference type="RefSeq" id="WP_282354741.1">
    <property type="nucleotide sequence ID" value="NZ_JASBQV010000004.1"/>
</dbReference>
<proteinExistence type="predicted"/>
<protein>
    <submittedName>
        <fullName evidence="2">Phage portal protein</fullName>
    </submittedName>
</protein>
<dbReference type="EMBL" id="JASBQV010000004">
    <property type="protein sequence ID" value="MDI3234185.1"/>
    <property type="molecule type" value="Genomic_DNA"/>
</dbReference>
<dbReference type="NCBIfam" id="TIGR01539">
    <property type="entry name" value="portal_lambda"/>
    <property type="match status" value="1"/>
</dbReference>
<organism evidence="2 3">
    <name type="scientific">Exiguobacterium antarcticum</name>
    <dbReference type="NCBI Taxonomy" id="132920"/>
    <lineage>
        <taxon>Bacteria</taxon>
        <taxon>Bacillati</taxon>
        <taxon>Bacillota</taxon>
        <taxon>Bacilli</taxon>
        <taxon>Bacillales</taxon>
        <taxon>Bacillales Family XII. Incertae Sedis</taxon>
        <taxon>Exiguobacterium</taxon>
    </lineage>
</organism>
<reference evidence="2 3" key="1">
    <citation type="submission" date="2023-04" db="EMBL/GenBank/DDBJ databases">
        <title>Antarctic isolates genomes.</title>
        <authorList>
            <person name="Dimov S.G."/>
        </authorList>
    </citation>
    <scope>NUCLEOTIDE SEQUENCE [LARGE SCALE GENOMIC DNA]</scope>
    <source>
        <strain evidence="2 3">AL19</strain>
    </source>
</reference>
<evidence type="ECO:0000256" key="1">
    <source>
        <dbReference type="SAM" id="MobiDB-lite"/>
    </source>
</evidence>
<evidence type="ECO:0000313" key="2">
    <source>
        <dbReference type="EMBL" id="MDI3234185.1"/>
    </source>
</evidence>
<dbReference type="Pfam" id="PF05136">
    <property type="entry name" value="Phage_portal_2"/>
    <property type="match status" value="1"/>
</dbReference>
<gene>
    <name evidence="2" type="ORF">QK289_04125</name>
</gene>
<keyword evidence="3" id="KW-1185">Reference proteome</keyword>
<evidence type="ECO:0000313" key="3">
    <source>
        <dbReference type="Proteomes" id="UP001243286"/>
    </source>
</evidence>
<comment type="caution">
    <text evidence="2">The sequence shown here is derived from an EMBL/GenBank/DDBJ whole genome shotgun (WGS) entry which is preliminary data.</text>
</comment>
<dbReference type="Proteomes" id="UP001243286">
    <property type="component" value="Unassembled WGS sequence"/>
</dbReference>